<dbReference type="Gene3D" id="3.30.559.10">
    <property type="entry name" value="Chloramphenicol acetyltransferase-like domain"/>
    <property type="match status" value="1"/>
</dbReference>
<dbReference type="Gene3D" id="1.10.1200.10">
    <property type="entry name" value="ACP-like"/>
    <property type="match status" value="1"/>
</dbReference>
<dbReference type="SMART" id="SM00823">
    <property type="entry name" value="PKS_PP"/>
    <property type="match status" value="1"/>
</dbReference>
<comment type="caution">
    <text evidence="5">The sequence shown here is derived from an EMBL/GenBank/DDBJ whole genome shotgun (WGS) entry which is preliminary data.</text>
</comment>
<dbReference type="CDD" id="cd19531">
    <property type="entry name" value="LCL_NRPS-like"/>
    <property type="match status" value="1"/>
</dbReference>
<reference evidence="5 6" key="1">
    <citation type="submission" date="2020-02" db="EMBL/GenBank/DDBJ databases">
        <authorList>
            <person name="Babadi Z.K."/>
            <person name="Risdian C."/>
            <person name="Ebrahimipour G.H."/>
            <person name="Wink J."/>
        </authorList>
    </citation>
    <scope>NUCLEOTIDE SEQUENCE [LARGE SCALE GENOMIC DNA]</scope>
    <source>
        <strain evidence="5 6">ZKHCc1 1396</strain>
    </source>
</reference>
<evidence type="ECO:0000313" key="6">
    <source>
        <dbReference type="Proteomes" id="UP001516472"/>
    </source>
</evidence>
<sequence>VPGELYLGGEGLARGYLGQPGLTAERFVPDGFSEEPGARLYRTGDKVRWGRDGALEYLGRMDFQVKVRGFRIELGEVESALGEQPQVRDVVVVVREDAPGDKRLVAYVVAQAGQTADAATLRGALKGRLPEYMVPSAFVVLEALPLNANGKVDRKALPKPEAGAERTHVYVAANTQTESVLASVWEAVLGAKQVGVHDNFFELGGHSLLATQAVSRIRTAFNVELPLRALFEAPTVAELALKVEAARSTGLALTAPRLEAQPRTGREPLSFAQQRLWLLDQLQPGGASYNLPMAVRLTGALDVDSLQRTFNELVRRHESLRTTFQVHDGQPFQVIASSQDMAWGLTALDGLPDSQREVELRKQVRAEAQRPFDLSQGPLFRAKLLRLSSTEHVLVLVMHHIVSDGWSMDVLVREVSALYGAYAAGRPSPLPELAVQYADYAAWQRGWLKDEVLEAQLGWWRQQLAGAPHALELPTDRSRPAVQRFHGANASVLLPKSLNESLKTLA</sequence>
<dbReference type="InterPro" id="IPR009081">
    <property type="entry name" value="PP-bd_ACP"/>
</dbReference>
<gene>
    <name evidence="5" type="ORF">G4177_37100</name>
</gene>
<name>A0ABR9Q0T3_9BACT</name>
<dbReference type="InterPro" id="IPR045851">
    <property type="entry name" value="AMP-bd_C_sf"/>
</dbReference>
<dbReference type="InterPro" id="IPR023213">
    <property type="entry name" value="CAT-like_dom_sf"/>
</dbReference>
<dbReference type="PANTHER" id="PTHR45527:SF1">
    <property type="entry name" value="FATTY ACID SYNTHASE"/>
    <property type="match status" value="1"/>
</dbReference>
<dbReference type="PROSITE" id="PS50075">
    <property type="entry name" value="CARRIER"/>
    <property type="match status" value="1"/>
</dbReference>
<dbReference type="SUPFAM" id="SSF52777">
    <property type="entry name" value="CoA-dependent acyltransferases"/>
    <property type="match status" value="2"/>
</dbReference>
<dbReference type="Proteomes" id="UP001516472">
    <property type="component" value="Unassembled WGS sequence"/>
</dbReference>
<dbReference type="InterPro" id="IPR025110">
    <property type="entry name" value="AMP-bd_C"/>
</dbReference>
<feature type="non-terminal residue" evidence="5">
    <location>
        <position position="506"/>
    </location>
</feature>
<dbReference type="InterPro" id="IPR036736">
    <property type="entry name" value="ACP-like_sf"/>
</dbReference>
<dbReference type="Gene3D" id="3.30.559.30">
    <property type="entry name" value="Nonribosomal peptide synthetase, condensation domain"/>
    <property type="match status" value="1"/>
</dbReference>
<dbReference type="InterPro" id="IPR020806">
    <property type="entry name" value="PKS_PP-bd"/>
</dbReference>
<dbReference type="PROSITE" id="PS00012">
    <property type="entry name" value="PHOSPHOPANTETHEINE"/>
    <property type="match status" value="1"/>
</dbReference>
<dbReference type="Pfam" id="PF00668">
    <property type="entry name" value="Condensation"/>
    <property type="match status" value="1"/>
</dbReference>
<keyword evidence="6" id="KW-1185">Reference proteome</keyword>
<proteinExistence type="predicted"/>
<evidence type="ECO:0000256" key="3">
    <source>
        <dbReference type="ARBA" id="ARBA00022553"/>
    </source>
</evidence>
<dbReference type="PANTHER" id="PTHR45527">
    <property type="entry name" value="NONRIBOSOMAL PEPTIDE SYNTHETASE"/>
    <property type="match status" value="1"/>
</dbReference>
<dbReference type="RefSeq" id="WP_193430917.1">
    <property type="nucleotide sequence ID" value="NZ_JAAIYO010000047.1"/>
</dbReference>
<dbReference type="Pfam" id="PF00550">
    <property type="entry name" value="PP-binding"/>
    <property type="match status" value="1"/>
</dbReference>
<evidence type="ECO:0000313" key="5">
    <source>
        <dbReference type="EMBL" id="MBE4753773.1"/>
    </source>
</evidence>
<dbReference type="Gene3D" id="2.30.38.10">
    <property type="entry name" value="Luciferase, Domain 3"/>
    <property type="match status" value="1"/>
</dbReference>
<evidence type="ECO:0000256" key="1">
    <source>
        <dbReference type="ARBA" id="ARBA00001957"/>
    </source>
</evidence>
<dbReference type="Gene3D" id="3.30.300.30">
    <property type="match status" value="1"/>
</dbReference>
<keyword evidence="2" id="KW-0596">Phosphopantetheine</keyword>
<keyword evidence="3" id="KW-0597">Phosphoprotein</keyword>
<comment type="cofactor">
    <cofactor evidence="1">
        <name>pantetheine 4'-phosphate</name>
        <dbReference type="ChEBI" id="CHEBI:47942"/>
    </cofactor>
</comment>
<protein>
    <submittedName>
        <fullName evidence="5">AMP-binding protein</fullName>
    </submittedName>
</protein>
<dbReference type="InterPro" id="IPR001242">
    <property type="entry name" value="Condensation_dom"/>
</dbReference>
<dbReference type="EMBL" id="JAAIYO010000047">
    <property type="protein sequence ID" value="MBE4753773.1"/>
    <property type="molecule type" value="Genomic_DNA"/>
</dbReference>
<evidence type="ECO:0000256" key="2">
    <source>
        <dbReference type="ARBA" id="ARBA00022450"/>
    </source>
</evidence>
<organism evidence="5 6">
    <name type="scientific">Corallococcus soli</name>
    <dbReference type="NCBI Taxonomy" id="2710757"/>
    <lineage>
        <taxon>Bacteria</taxon>
        <taxon>Pseudomonadati</taxon>
        <taxon>Myxococcota</taxon>
        <taxon>Myxococcia</taxon>
        <taxon>Myxococcales</taxon>
        <taxon>Cystobacterineae</taxon>
        <taxon>Myxococcaceae</taxon>
        <taxon>Corallococcus</taxon>
    </lineage>
</organism>
<dbReference type="InterPro" id="IPR006162">
    <property type="entry name" value="Ppantetheine_attach_site"/>
</dbReference>
<feature type="non-terminal residue" evidence="5">
    <location>
        <position position="1"/>
    </location>
</feature>
<dbReference type="SUPFAM" id="SSF56801">
    <property type="entry name" value="Acetyl-CoA synthetase-like"/>
    <property type="match status" value="1"/>
</dbReference>
<dbReference type="Pfam" id="PF13193">
    <property type="entry name" value="AMP-binding_C"/>
    <property type="match status" value="1"/>
</dbReference>
<feature type="domain" description="Carrier" evidence="4">
    <location>
        <begin position="172"/>
        <end position="247"/>
    </location>
</feature>
<dbReference type="SUPFAM" id="SSF47336">
    <property type="entry name" value="ACP-like"/>
    <property type="match status" value="1"/>
</dbReference>
<accession>A0ABR9Q0T3</accession>
<evidence type="ECO:0000259" key="4">
    <source>
        <dbReference type="PROSITE" id="PS50075"/>
    </source>
</evidence>